<dbReference type="EMBL" id="CP030840">
    <property type="protein sequence ID" value="AXC11006.1"/>
    <property type="molecule type" value="Genomic_DNA"/>
</dbReference>
<accession>A0A2Z5FX84</accession>
<sequence length="455" mass="50387">MSKMPKYPTPQERLEEGELRRKQVSRQSHAEAGVRRRSPIALLEASVRGRVPSLVALKYQLMSASPFAFFRGAVPIMAYDLAAHPHTGIICQLCGDAHVRNLGAFAGVDGRLVFDINDFDETTQGPFEWDLKRLATSLVLAGLAVGSKASKREPAVLAFVEQYRRMIVMFSKMPVIEMARYQVHRLQRIEPISKVLLKAERATPLHTLESLTVPAGDSPDAKAASGARVFKENRPMLTRVTGVKAREVLGSLKEYSESLQPERRHFLAQYQPIDVAFKVVGTGSVGLRDYVVYCEGNGPGDPLFLQIKEEARSAYEPYLGAIGAKHQGRRVVEGQRAMQLQSDPFLGWTTIANRDYLVRQLSDYKGSLNLNELKGQGLIDYAIVCGELLARGHSRSGDACVIAGYIGNGNKFDEAILEFAEGYAEQTQKDWELLLKSKHGVKANKAEDGKEAKNK</sequence>
<organism evidence="2 3">
    <name type="scientific">Acidisarcina polymorpha</name>
    <dbReference type="NCBI Taxonomy" id="2211140"/>
    <lineage>
        <taxon>Bacteria</taxon>
        <taxon>Pseudomonadati</taxon>
        <taxon>Acidobacteriota</taxon>
        <taxon>Terriglobia</taxon>
        <taxon>Terriglobales</taxon>
        <taxon>Acidobacteriaceae</taxon>
        <taxon>Acidisarcina</taxon>
    </lineage>
</organism>
<dbReference type="AlphaFoldDB" id="A0A2Z5FX84"/>
<gene>
    <name evidence="2" type="ORF">ACPOL_1660</name>
</gene>
<feature type="compositionally biased region" description="Basic and acidic residues" evidence="1">
    <location>
        <begin position="12"/>
        <end position="21"/>
    </location>
</feature>
<evidence type="ECO:0000256" key="1">
    <source>
        <dbReference type="SAM" id="MobiDB-lite"/>
    </source>
</evidence>
<dbReference type="KEGG" id="abas:ACPOL_1660"/>
<evidence type="ECO:0008006" key="4">
    <source>
        <dbReference type="Google" id="ProtNLM"/>
    </source>
</evidence>
<evidence type="ECO:0000313" key="2">
    <source>
        <dbReference type="EMBL" id="AXC11006.1"/>
    </source>
</evidence>
<protein>
    <recommendedName>
        <fullName evidence="4">DUF2252 domain-containing protein</fullName>
    </recommendedName>
</protein>
<feature type="region of interest" description="Disordered" evidence="1">
    <location>
        <begin position="1"/>
        <end position="32"/>
    </location>
</feature>
<proteinExistence type="predicted"/>
<dbReference type="Pfam" id="PF10009">
    <property type="entry name" value="DUF2252"/>
    <property type="match status" value="1"/>
</dbReference>
<dbReference type="Proteomes" id="UP000253606">
    <property type="component" value="Chromosome"/>
</dbReference>
<dbReference type="PANTHER" id="PTHR39441:SF1">
    <property type="entry name" value="DUF2252 DOMAIN-CONTAINING PROTEIN"/>
    <property type="match status" value="1"/>
</dbReference>
<dbReference type="PANTHER" id="PTHR39441">
    <property type="entry name" value="DUF2252 DOMAIN-CONTAINING PROTEIN"/>
    <property type="match status" value="1"/>
</dbReference>
<keyword evidence="3" id="KW-1185">Reference proteome</keyword>
<name>A0A2Z5FX84_9BACT</name>
<evidence type="ECO:0000313" key="3">
    <source>
        <dbReference type="Proteomes" id="UP000253606"/>
    </source>
</evidence>
<reference evidence="2 3" key="1">
    <citation type="journal article" date="2018" name="Front. Microbiol.">
        <title>Hydrolytic Capabilities as a Key to Environmental Success: Chitinolytic and Cellulolytic Acidobacteria From Acidic Sub-arctic Soils and Boreal Peatlands.</title>
        <authorList>
            <person name="Belova S.E."/>
            <person name="Ravin N.V."/>
            <person name="Pankratov T.A."/>
            <person name="Rakitin A.L."/>
            <person name="Ivanova A.A."/>
            <person name="Beletsky A.V."/>
            <person name="Mardanov A.V."/>
            <person name="Sinninghe Damste J.S."/>
            <person name="Dedysh S.N."/>
        </authorList>
    </citation>
    <scope>NUCLEOTIDE SEQUENCE [LARGE SCALE GENOMIC DNA]</scope>
    <source>
        <strain evidence="2 3">SBC82</strain>
    </source>
</reference>
<dbReference type="InterPro" id="IPR018721">
    <property type="entry name" value="DUF2252"/>
</dbReference>